<dbReference type="OrthoDB" id="7357196at2759"/>
<reference evidence="4" key="1">
    <citation type="submission" date="2025-08" db="UniProtKB">
        <authorList>
            <consortium name="RefSeq"/>
        </authorList>
    </citation>
    <scope>IDENTIFICATION</scope>
    <source>
        <tissue evidence="4">Thorax and Abdomen</tissue>
    </source>
</reference>
<dbReference type="SMART" id="SM00034">
    <property type="entry name" value="CLECT"/>
    <property type="match status" value="1"/>
</dbReference>
<dbReference type="CDD" id="cd00037">
    <property type="entry name" value="CLECT"/>
    <property type="match status" value="1"/>
</dbReference>
<evidence type="ECO:0000256" key="1">
    <source>
        <dbReference type="SAM" id="SignalP"/>
    </source>
</evidence>
<dbReference type="KEGG" id="nlo:107219101"/>
<dbReference type="SUPFAM" id="SSF56436">
    <property type="entry name" value="C-type lectin-like"/>
    <property type="match status" value="1"/>
</dbReference>
<name>A0A6J0BET9_NEOLC</name>
<dbReference type="PROSITE" id="PS50041">
    <property type="entry name" value="C_TYPE_LECTIN_2"/>
    <property type="match status" value="1"/>
</dbReference>
<accession>A0A6J0BET9</accession>
<dbReference type="GeneID" id="107219101"/>
<keyword evidence="1" id="KW-0732">Signal</keyword>
<feature type="signal peptide" evidence="1">
    <location>
        <begin position="1"/>
        <end position="17"/>
    </location>
</feature>
<dbReference type="InParanoid" id="A0A6J0BET9"/>
<dbReference type="AlphaFoldDB" id="A0A6J0BET9"/>
<dbReference type="FunCoup" id="A0A6J0BET9">
    <property type="interactions" value="93"/>
</dbReference>
<evidence type="ECO:0000313" key="4">
    <source>
        <dbReference type="RefSeq" id="XP_015512677.1"/>
    </source>
</evidence>
<dbReference type="Gene3D" id="3.10.100.10">
    <property type="entry name" value="Mannose-Binding Protein A, subunit A"/>
    <property type="match status" value="1"/>
</dbReference>
<evidence type="ECO:0000259" key="2">
    <source>
        <dbReference type="PROSITE" id="PS50041"/>
    </source>
</evidence>
<gene>
    <name evidence="4" type="primary">LOC107219101</name>
</gene>
<proteinExistence type="predicted"/>
<organism evidence="4">
    <name type="scientific">Neodiprion lecontei</name>
    <name type="common">Redheaded pine sawfly</name>
    <dbReference type="NCBI Taxonomy" id="441921"/>
    <lineage>
        <taxon>Eukaryota</taxon>
        <taxon>Metazoa</taxon>
        <taxon>Ecdysozoa</taxon>
        <taxon>Arthropoda</taxon>
        <taxon>Hexapoda</taxon>
        <taxon>Insecta</taxon>
        <taxon>Pterygota</taxon>
        <taxon>Neoptera</taxon>
        <taxon>Endopterygota</taxon>
        <taxon>Hymenoptera</taxon>
        <taxon>Tenthredinoidea</taxon>
        <taxon>Diprionidae</taxon>
        <taxon>Diprioninae</taxon>
        <taxon>Neodiprion</taxon>
    </lineage>
</organism>
<feature type="domain" description="C-type lectin" evidence="2">
    <location>
        <begin position="49"/>
        <end position="155"/>
    </location>
</feature>
<dbReference type="InterPro" id="IPR001304">
    <property type="entry name" value="C-type_lectin-like"/>
</dbReference>
<dbReference type="Proteomes" id="UP000829291">
    <property type="component" value="Chromosome 6"/>
</dbReference>
<protein>
    <submittedName>
        <fullName evidence="4">CD209 antigen-like protein E</fullName>
    </submittedName>
</protein>
<dbReference type="InterPro" id="IPR016187">
    <property type="entry name" value="CTDL_fold"/>
</dbReference>
<dbReference type="Pfam" id="PF00059">
    <property type="entry name" value="Lectin_C"/>
    <property type="match status" value="1"/>
</dbReference>
<sequence length="170" mass="18984">MFKWLVIFHLTCLSVVSVISHHAGSSDGFARVSNLPSGYINYPSLGVAFKVHRERRNWSSAKLVCKNEGGRLAVIDTHEKIGYIKSHKPKFSEVWVGLSREDVHWIATENPESRHTRLPWESNGPDSFGNCAAVNVRGDGLCNKVCIWRKAFACEIPTATAVPYHVPNIV</sequence>
<evidence type="ECO:0000313" key="3">
    <source>
        <dbReference type="Proteomes" id="UP000829291"/>
    </source>
</evidence>
<keyword evidence="3" id="KW-1185">Reference proteome</keyword>
<feature type="chain" id="PRO_5027013358" evidence="1">
    <location>
        <begin position="18"/>
        <end position="170"/>
    </location>
</feature>
<dbReference type="RefSeq" id="XP_015512677.1">
    <property type="nucleotide sequence ID" value="XM_015657191.2"/>
</dbReference>
<dbReference type="InterPro" id="IPR016186">
    <property type="entry name" value="C-type_lectin-like/link_sf"/>
</dbReference>